<keyword evidence="1 2" id="KW-0238">DNA-binding</keyword>
<dbReference type="AlphaFoldDB" id="A0A5B0AUS4"/>
<accession>A0A5B0AUS4</accession>
<comment type="caution">
    <text evidence="5">The sequence shown here is derived from an EMBL/GenBank/DDBJ whole genome shotgun (WGS) entry which is preliminary data.</text>
</comment>
<feature type="region of interest" description="Disordered" evidence="3">
    <location>
        <begin position="55"/>
        <end position="84"/>
    </location>
</feature>
<evidence type="ECO:0000313" key="5">
    <source>
        <dbReference type="EMBL" id="KAA0932981.1"/>
    </source>
</evidence>
<evidence type="ECO:0000313" key="6">
    <source>
        <dbReference type="Proteomes" id="UP000324965"/>
    </source>
</evidence>
<dbReference type="Pfam" id="PF00440">
    <property type="entry name" value="TetR_N"/>
    <property type="match status" value="1"/>
</dbReference>
<dbReference type="Gene3D" id="1.10.357.10">
    <property type="entry name" value="Tetracycline Repressor, domain 2"/>
    <property type="match status" value="1"/>
</dbReference>
<keyword evidence="6" id="KW-1185">Reference proteome</keyword>
<dbReference type="EMBL" id="VDFC01000045">
    <property type="protein sequence ID" value="KAA0932981.1"/>
    <property type="molecule type" value="Genomic_DNA"/>
</dbReference>
<evidence type="ECO:0000259" key="4">
    <source>
        <dbReference type="PROSITE" id="PS50977"/>
    </source>
</evidence>
<reference evidence="5 6" key="1">
    <citation type="submission" date="2019-05" db="EMBL/GenBank/DDBJ databases">
        <authorList>
            <person name="Hariharan J."/>
            <person name="Choudoir M.J."/>
            <person name="Diebold P."/>
            <person name="Panke-Buisse K."/>
            <person name="Buckley D.H."/>
        </authorList>
    </citation>
    <scope>NUCLEOTIDE SEQUENCE [LARGE SCALE GENOMIC DNA]</scope>
    <source>
        <strain evidence="5 6">SUN51</strain>
    </source>
</reference>
<protein>
    <submittedName>
        <fullName evidence="5">Helix-turn-helix transcriptional regulator</fullName>
    </submittedName>
</protein>
<feature type="compositionally biased region" description="Low complexity" evidence="3">
    <location>
        <begin position="73"/>
        <end position="84"/>
    </location>
</feature>
<feature type="compositionally biased region" description="Low complexity" evidence="3">
    <location>
        <begin position="55"/>
        <end position="64"/>
    </location>
</feature>
<dbReference type="GO" id="GO:0003677">
    <property type="term" value="F:DNA binding"/>
    <property type="evidence" value="ECO:0007669"/>
    <property type="project" value="UniProtKB-UniRule"/>
</dbReference>
<proteinExistence type="predicted"/>
<dbReference type="SUPFAM" id="SSF46689">
    <property type="entry name" value="Homeodomain-like"/>
    <property type="match status" value="1"/>
</dbReference>
<dbReference type="Proteomes" id="UP000324965">
    <property type="component" value="Unassembled WGS sequence"/>
</dbReference>
<feature type="domain" description="HTH tetR-type" evidence="4">
    <location>
        <begin position="1"/>
        <end position="39"/>
    </location>
</feature>
<sequence>AGLQAVAKAAGVGQGTLYRHSPDREALLLAVYEEEVAAATARDAPYVPCACAARRSNQSRSASSGPCPDSRCAASAASAATSSS</sequence>
<dbReference type="InterPro" id="IPR001647">
    <property type="entry name" value="HTH_TetR"/>
</dbReference>
<evidence type="ECO:0000256" key="2">
    <source>
        <dbReference type="PROSITE-ProRule" id="PRU00335"/>
    </source>
</evidence>
<feature type="non-terminal residue" evidence="5">
    <location>
        <position position="1"/>
    </location>
</feature>
<gene>
    <name evidence="5" type="ORF">FGF04_20055</name>
</gene>
<organism evidence="5 6">
    <name type="scientific">Streptomyces apricus</name>
    <dbReference type="NCBI Taxonomy" id="1828112"/>
    <lineage>
        <taxon>Bacteria</taxon>
        <taxon>Bacillati</taxon>
        <taxon>Actinomycetota</taxon>
        <taxon>Actinomycetes</taxon>
        <taxon>Kitasatosporales</taxon>
        <taxon>Streptomycetaceae</taxon>
        <taxon>Streptomyces</taxon>
    </lineage>
</organism>
<feature type="DNA-binding region" description="H-T-H motif" evidence="2">
    <location>
        <begin position="2"/>
        <end position="21"/>
    </location>
</feature>
<dbReference type="InterPro" id="IPR009057">
    <property type="entry name" value="Homeodomain-like_sf"/>
</dbReference>
<name>A0A5B0AUS4_9ACTN</name>
<dbReference type="PROSITE" id="PS50977">
    <property type="entry name" value="HTH_TETR_2"/>
    <property type="match status" value="1"/>
</dbReference>
<evidence type="ECO:0000256" key="1">
    <source>
        <dbReference type="ARBA" id="ARBA00023125"/>
    </source>
</evidence>
<evidence type="ECO:0000256" key="3">
    <source>
        <dbReference type="SAM" id="MobiDB-lite"/>
    </source>
</evidence>